<name>A0A371CMI9_9APHY</name>
<feature type="region of interest" description="Disordered" evidence="1">
    <location>
        <begin position="364"/>
        <end position="398"/>
    </location>
</feature>
<dbReference type="Proteomes" id="UP000256964">
    <property type="component" value="Unassembled WGS sequence"/>
</dbReference>
<keyword evidence="4" id="KW-1185">Reference proteome</keyword>
<evidence type="ECO:0000313" key="3">
    <source>
        <dbReference type="EMBL" id="RDX41504.1"/>
    </source>
</evidence>
<protein>
    <submittedName>
        <fullName evidence="3">Uncharacterized protein</fullName>
    </submittedName>
</protein>
<dbReference type="EMBL" id="KZ857510">
    <property type="protein sequence ID" value="RDX41504.1"/>
    <property type="molecule type" value="Genomic_DNA"/>
</dbReference>
<evidence type="ECO:0000313" key="4">
    <source>
        <dbReference type="Proteomes" id="UP000256964"/>
    </source>
</evidence>
<dbReference type="STRING" id="139420.A0A371CMI9"/>
<feature type="compositionally biased region" description="Acidic residues" evidence="1">
    <location>
        <begin position="365"/>
        <end position="374"/>
    </location>
</feature>
<gene>
    <name evidence="3" type="ORF">OH76DRAFT_1412076</name>
</gene>
<proteinExistence type="predicted"/>
<sequence length="471" mass="51203">MSASATLAAAATAFNATVESDIVFAPTTILALVLFLMLTAFLFGAPLFLAIRNQHRGSQVAHRHDIESRHDKDAYAYFEVVDTGGKGRRSASLWLRFTCWVSGSSPYTAAAEPELPWPVYTILSRLRPKAPLYIRTFEALAFWKRDEVKREPFTISDVKLAKEESEASVRLATAAELDREVKHSRRWWTALFAFEPITTVPEILIHPCDGSPAFSYAKEDECTPPHLSPNIATTVFHHAPAPPSPAVEVDPNFSPASTISEPDSPMPATPVSESAAFPDVSPLHFLEVPMPSSTAPAEEMDFDDIINLSSFSGNVFVLGSPPHSKKAAYSPARGRGSSYVACATPNVGLGFEIDEPRPVFVIEGDSSETDEIDDTEHTRRRLLPRLSPSSSSSSSNSVQDIASALSDFPEPLSVWSTSTSVTSSASRSHRKRDISLSCDFVSVDFSITQGSRSTYYGILDGYSGGSSSNED</sequence>
<organism evidence="3 4">
    <name type="scientific">Lentinus brumalis</name>
    <dbReference type="NCBI Taxonomy" id="2498619"/>
    <lineage>
        <taxon>Eukaryota</taxon>
        <taxon>Fungi</taxon>
        <taxon>Dikarya</taxon>
        <taxon>Basidiomycota</taxon>
        <taxon>Agaricomycotina</taxon>
        <taxon>Agaricomycetes</taxon>
        <taxon>Polyporales</taxon>
        <taxon>Polyporaceae</taxon>
        <taxon>Lentinus</taxon>
    </lineage>
</organism>
<evidence type="ECO:0000256" key="1">
    <source>
        <dbReference type="SAM" id="MobiDB-lite"/>
    </source>
</evidence>
<reference evidence="3 4" key="1">
    <citation type="journal article" date="2018" name="Biotechnol. Biofuels">
        <title>Integrative visual omics of the white-rot fungus Polyporus brumalis exposes the biotechnological potential of its oxidative enzymes for delignifying raw plant biomass.</title>
        <authorList>
            <person name="Miyauchi S."/>
            <person name="Rancon A."/>
            <person name="Drula E."/>
            <person name="Hage H."/>
            <person name="Chaduli D."/>
            <person name="Favel A."/>
            <person name="Grisel S."/>
            <person name="Henrissat B."/>
            <person name="Herpoel-Gimbert I."/>
            <person name="Ruiz-Duenas F.J."/>
            <person name="Chevret D."/>
            <person name="Hainaut M."/>
            <person name="Lin J."/>
            <person name="Wang M."/>
            <person name="Pangilinan J."/>
            <person name="Lipzen A."/>
            <person name="Lesage-Meessen L."/>
            <person name="Navarro D."/>
            <person name="Riley R."/>
            <person name="Grigoriev I.V."/>
            <person name="Zhou S."/>
            <person name="Raouche S."/>
            <person name="Rosso M.N."/>
        </authorList>
    </citation>
    <scope>NUCLEOTIDE SEQUENCE [LARGE SCALE GENOMIC DNA]</scope>
    <source>
        <strain evidence="3 4">BRFM 1820</strain>
    </source>
</reference>
<dbReference type="OrthoDB" id="2758348at2759"/>
<feature type="compositionally biased region" description="Low complexity" evidence="1">
    <location>
        <begin position="384"/>
        <end position="395"/>
    </location>
</feature>
<feature type="transmembrane region" description="Helical" evidence="2">
    <location>
        <begin position="30"/>
        <end position="51"/>
    </location>
</feature>
<keyword evidence="2" id="KW-1133">Transmembrane helix</keyword>
<accession>A0A371CMI9</accession>
<keyword evidence="2" id="KW-0472">Membrane</keyword>
<dbReference type="AlphaFoldDB" id="A0A371CMI9"/>
<keyword evidence="2" id="KW-0812">Transmembrane</keyword>
<evidence type="ECO:0000256" key="2">
    <source>
        <dbReference type="SAM" id="Phobius"/>
    </source>
</evidence>